<feature type="region of interest" description="Disordered" evidence="1">
    <location>
        <begin position="615"/>
        <end position="744"/>
    </location>
</feature>
<dbReference type="RefSeq" id="XP_002835439.1">
    <property type="nucleotide sequence ID" value="XM_002835393.1"/>
</dbReference>
<protein>
    <submittedName>
        <fullName evidence="2">(Perigord truffle) hypothetical protein</fullName>
    </submittedName>
</protein>
<feature type="compositionally biased region" description="Basic and acidic residues" evidence="1">
    <location>
        <begin position="81"/>
        <end position="90"/>
    </location>
</feature>
<dbReference type="Proteomes" id="UP000006911">
    <property type="component" value="Unassembled WGS sequence"/>
</dbReference>
<dbReference type="EMBL" id="FN429994">
    <property type="protein sequence ID" value="CAZ79596.1"/>
    <property type="molecule type" value="Genomic_DNA"/>
</dbReference>
<feature type="region of interest" description="Disordered" evidence="1">
    <location>
        <begin position="70"/>
        <end position="202"/>
    </location>
</feature>
<dbReference type="AlphaFoldDB" id="D5G503"/>
<reference evidence="2 3" key="1">
    <citation type="journal article" date="2010" name="Nature">
        <title>Perigord black truffle genome uncovers evolutionary origins and mechanisms of symbiosis.</title>
        <authorList>
            <person name="Martin F."/>
            <person name="Kohler A."/>
            <person name="Murat C."/>
            <person name="Balestrini R."/>
            <person name="Coutinho P.M."/>
            <person name="Jaillon O."/>
            <person name="Montanini B."/>
            <person name="Morin E."/>
            <person name="Noel B."/>
            <person name="Percudani R."/>
            <person name="Porcel B."/>
            <person name="Rubini A."/>
            <person name="Amicucci A."/>
            <person name="Amselem J."/>
            <person name="Anthouard V."/>
            <person name="Arcioni S."/>
            <person name="Artiguenave F."/>
            <person name="Aury J.M."/>
            <person name="Ballario P."/>
            <person name="Bolchi A."/>
            <person name="Brenna A."/>
            <person name="Brun A."/>
            <person name="Buee M."/>
            <person name="Cantarel B."/>
            <person name="Chevalier G."/>
            <person name="Couloux A."/>
            <person name="Da Silva C."/>
            <person name="Denoeud F."/>
            <person name="Duplessis S."/>
            <person name="Ghignone S."/>
            <person name="Hilselberger B."/>
            <person name="Iotti M."/>
            <person name="Marcais B."/>
            <person name="Mello A."/>
            <person name="Miranda M."/>
            <person name="Pacioni G."/>
            <person name="Quesneville H."/>
            <person name="Riccioni C."/>
            <person name="Ruotolo R."/>
            <person name="Splivallo R."/>
            <person name="Stocchi V."/>
            <person name="Tisserant E."/>
            <person name="Viscomi A.R."/>
            <person name="Zambonelli A."/>
            <person name="Zampieri E."/>
            <person name="Henrissat B."/>
            <person name="Lebrun M.H."/>
            <person name="Paolocci F."/>
            <person name="Bonfante P."/>
            <person name="Ottonello S."/>
            <person name="Wincker P."/>
        </authorList>
    </citation>
    <scope>NUCLEOTIDE SEQUENCE [LARGE SCALE GENOMIC DNA]</scope>
    <source>
        <strain evidence="2 3">Mel28</strain>
    </source>
</reference>
<dbReference type="HOGENOM" id="CLU_363361_0_0_1"/>
<evidence type="ECO:0000313" key="3">
    <source>
        <dbReference type="Proteomes" id="UP000006911"/>
    </source>
</evidence>
<dbReference type="GeneID" id="9186293"/>
<feature type="compositionally biased region" description="Basic and acidic residues" evidence="1">
    <location>
        <begin position="687"/>
        <end position="696"/>
    </location>
</feature>
<keyword evidence="3" id="KW-1185">Reference proteome</keyword>
<dbReference type="STRING" id="656061.D5G503"/>
<feature type="region of interest" description="Disordered" evidence="1">
    <location>
        <begin position="244"/>
        <end position="292"/>
    </location>
</feature>
<proteinExistence type="predicted"/>
<gene>
    <name evidence="2" type="ORF">GSTUM_00000220001</name>
</gene>
<feature type="compositionally biased region" description="Pro residues" evidence="1">
    <location>
        <begin position="135"/>
        <end position="156"/>
    </location>
</feature>
<name>D5G503_TUBMM</name>
<sequence>MLSRTVRVAHPRLARSIRVWGKRWETEIRDGKRMERRSEYVPGRGWVSERAEEEEHDDGGEIDLITLKRVPKAQNSWDPDADGKNCDHGGKTGFLDGFLQEPSSSASPPQGAKSVIPPQKSSVLPSGVAAATPTYPDPEQAPPPLPPRPTQPPSPPPRDKPEPSSPESDSGSESDSDMDILLPSDVRSSAGRPVKSKYEIEIERERRVRRDAMVQEWMQLREEQESAMHNIRAYRIMREQKEAQRKEAERKEIERREVERREAEEKEIQRREVERRVAEEKEMQRREEERREKLRLENQRTIELEIERGRILQEIKKRVRTESTAPLREDKEELDWSGTDTPAAEDTYKTPQYPPAQKYFVLTRNPSTNDFNFAPLPLALSPISPEQTTPIKVFENMQSPEKFIGYWDVVQRLGFEIVAGERECVIVRAPIEDADGKMQSMLQEIEGMRKLQTKPALKDNTPPKGLDAIAADIAGKIGLGGKSSPVVEEPPKVFEEFSSLVGETSKPVEKELAPTEQETAKPIEEAAKLQEVSSEAREPKAPEEDFKLNPSDIKRPDQIAEDAKYPEVVEENIESGQVHDGATATPPVKMVAEEPTEIETNNAWQDKYRFSENTEKTIQQPAEEKPFTEAPEVVKETLKKEEATKRWEATAAAPDPLASTRERTLTTQPLPLAETTPQPSPSPASEVARENWEKRRGSPLPPTPAEALLAKPAVEKPTLTTPAPAEAVNSQRQQGKSTQGKKPKRKIFWTSVWMAAATGGTSFLLENYC</sequence>
<organism evidence="2 3">
    <name type="scientific">Tuber melanosporum (strain Mel28)</name>
    <name type="common">Perigord black truffle</name>
    <dbReference type="NCBI Taxonomy" id="656061"/>
    <lineage>
        <taxon>Eukaryota</taxon>
        <taxon>Fungi</taxon>
        <taxon>Dikarya</taxon>
        <taxon>Ascomycota</taxon>
        <taxon>Pezizomycotina</taxon>
        <taxon>Pezizomycetes</taxon>
        <taxon>Pezizales</taxon>
        <taxon>Tuberaceae</taxon>
        <taxon>Tuber</taxon>
    </lineage>
</organism>
<accession>D5G503</accession>
<dbReference type="KEGG" id="tml:GSTUM_00000220001"/>
<evidence type="ECO:0000256" key="1">
    <source>
        <dbReference type="SAM" id="MobiDB-lite"/>
    </source>
</evidence>
<dbReference type="InParanoid" id="D5G503"/>
<feature type="compositionally biased region" description="Basic and acidic residues" evidence="1">
    <location>
        <begin position="506"/>
        <end position="558"/>
    </location>
</feature>
<feature type="compositionally biased region" description="Polar residues" evidence="1">
    <location>
        <begin position="728"/>
        <end position="738"/>
    </location>
</feature>
<evidence type="ECO:0000313" key="2">
    <source>
        <dbReference type="EMBL" id="CAZ79596.1"/>
    </source>
</evidence>
<feature type="region of interest" description="Disordered" evidence="1">
    <location>
        <begin position="504"/>
        <end position="558"/>
    </location>
</feature>
<feature type="compositionally biased region" description="Basic and acidic residues" evidence="1">
    <location>
        <begin position="622"/>
        <end position="648"/>
    </location>
</feature>
<feature type="region of interest" description="Disordered" evidence="1">
    <location>
        <begin position="330"/>
        <end position="351"/>
    </location>
</feature>